<dbReference type="InterPro" id="IPR040198">
    <property type="entry name" value="Fido_containing"/>
</dbReference>
<dbReference type="RefSeq" id="WP_022789773.1">
    <property type="nucleotide sequence ID" value="NZ_UHFX01000003.1"/>
</dbReference>
<dbReference type="PROSITE" id="PS51459">
    <property type="entry name" value="FIDO"/>
    <property type="match status" value="1"/>
</dbReference>
<evidence type="ECO:0000256" key="2">
    <source>
        <dbReference type="PIRSR" id="PIRSR640198-2"/>
    </source>
</evidence>
<proteinExistence type="predicted"/>
<evidence type="ECO:0000259" key="4">
    <source>
        <dbReference type="PROSITE" id="PS51459"/>
    </source>
</evidence>
<dbReference type="InterPro" id="IPR003812">
    <property type="entry name" value="Fido"/>
</dbReference>
<reference evidence="5 6" key="1">
    <citation type="submission" date="2018-06" db="EMBL/GenBank/DDBJ databases">
        <authorList>
            <consortium name="Pathogen Informatics"/>
            <person name="Doyle S."/>
        </authorList>
    </citation>
    <scope>NUCLEOTIDE SEQUENCE [LARGE SCALE GENOMIC DNA]</scope>
    <source>
        <strain evidence="5 6">NCTC11087</strain>
    </source>
</reference>
<dbReference type="Gene3D" id="1.10.3290.10">
    <property type="entry name" value="Fido-like domain"/>
    <property type="match status" value="1"/>
</dbReference>
<dbReference type="PANTHER" id="PTHR13504">
    <property type="entry name" value="FIDO DOMAIN-CONTAINING PROTEIN DDB_G0283145"/>
    <property type="match status" value="1"/>
</dbReference>
<name>A0A380LQE8_9FIRM</name>
<accession>A0A380LQE8</accession>
<feature type="active site" evidence="1">
    <location>
        <position position="167"/>
    </location>
</feature>
<evidence type="ECO:0000256" key="3">
    <source>
        <dbReference type="PIRSR" id="PIRSR640198-3"/>
    </source>
</evidence>
<feature type="domain" description="Fido" evidence="4">
    <location>
        <begin position="82"/>
        <end position="225"/>
    </location>
</feature>
<dbReference type="OrthoDB" id="9813719at2"/>
<evidence type="ECO:0000313" key="5">
    <source>
        <dbReference type="EMBL" id="SUO05052.1"/>
    </source>
</evidence>
<evidence type="ECO:0000256" key="1">
    <source>
        <dbReference type="PIRSR" id="PIRSR640198-1"/>
    </source>
</evidence>
<keyword evidence="2" id="KW-0547">Nucleotide-binding</keyword>
<feature type="binding site" evidence="2">
    <location>
        <begin position="171"/>
        <end position="178"/>
    </location>
    <ligand>
        <name>ATP</name>
        <dbReference type="ChEBI" id="CHEBI:30616"/>
    </ligand>
</feature>
<dbReference type="EMBL" id="UHFX01000003">
    <property type="protein sequence ID" value="SUO05052.1"/>
    <property type="molecule type" value="Genomic_DNA"/>
</dbReference>
<feature type="binding site" evidence="2">
    <location>
        <begin position="203"/>
        <end position="204"/>
    </location>
    <ligand>
        <name>ATP</name>
        <dbReference type="ChEBI" id="CHEBI:30616"/>
    </ligand>
</feature>
<gene>
    <name evidence="5" type="ORF">NCTC11087_01987</name>
</gene>
<dbReference type="PANTHER" id="PTHR13504:SF38">
    <property type="entry name" value="FIDO DOMAIN-CONTAINING PROTEIN"/>
    <property type="match status" value="1"/>
</dbReference>
<evidence type="ECO:0000313" key="6">
    <source>
        <dbReference type="Proteomes" id="UP000255523"/>
    </source>
</evidence>
<dbReference type="SUPFAM" id="SSF140931">
    <property type="entry name" value="Fic-like"/>
    <property type="match status" value="1"/>
</dbReference>
<organism evidence="5 6">
    <name type="scientific">Faecalicoccus pleomorphus</name>
    <dbReference type="NCBI Taxonomy" id="1323"/>
    <lineage>
        <taxon>Bacteria</taxon>
        <taxon>Bacillati</taxon>
        <taxon>Bacillota</taxon>
        <taxon>Erysipelotrichia</taxon>
        <taxon>Erysipelotrichales</taxon>
        <taxon>Erysipelotrichaceae</taxon>
        <taxon>Faecalicoccus</taxon>
    </lineage>
</organism>
<dbReference type="GeneID" id="77462918"/>
<protein>
    <submittedName>
        <fullName evidence="5">Filamentation induced by cAMP protein</fullName>
    </submittedName>
</protein>
<feature type="site" description="Important for autoinhibition of adenylyltransferase activity" evidence="3">
    <location>
        <position position="31"/>
    </location>
</feature>
<sequence length="252" mass="29748">MKNIQFKTKGDLDHLFYDFNILFAYHSGKIENDKITYHDTRDIFEQGSVKGYSGDLKTLMEIQNQKICFDVLKSYILKKEPISIELLKRVHYLLTRGTYDEFRYTIRKERPGEFKKNDYVTGVNEVGSDPEEVASDVLSLLSEIKDVSDENAFIAGVYFHARFENIHPFADGNGRVGRTLMNYYFMIHGIAPIIVHNEYRQLYYKALEQYDENEDLEPLKRFIEFEQEKTWNRTKKPDRKGMEQFVVESSKD</sequence>
<keyword evidence="2" id="KW-0067">ATP-binding</keyword>
<dbReference type="InterPro" id="IPR036597">
    <property type="entry name" value="Fido-like_dom_sf"/>
</dbReference>
<dbReference type="GO" id="GO:0005524">
    <property type="term" value="F:ATP binding"/>
    <property type="evidence" value="ECO:0007669"/>
    <property type="project" value="UniProtKB-KW"/>
</dbReference>
<dbReference type="Pfam" id="PF02661">
    <property type="entry name" value="Fic"/>
    <property type="match status" value="1"/>
</dbReference>
<keyword evidence="6" id="KW-1185">Reference proteome</keyword>
<dbReference type="Proteomes" id="UP000255523">
    <property type="component" value="Unassembled WGS sequence"/>
</dbReference>
<dbReference type="AlphaFoldDB" id="A0A380LQE8"/>